<evidence type="ECO:0000256" key="1">
    <source>
        <dbReference type="ARBA" id="ARBA00010838"/>
    </source>
</evidence>
<evidence type="ECO:0000256" key="2">
    <source>
        <dbReference type="ARBA" id="ARBA00022801"/>
    </source>
</evidence>
<accession>A0AA88V6K5</accession>
<dbReference type="GO" id="GO:0008422">
    <property type="term" value="F:beta-glucosidase activity"/>
    <property type="evidence" value="ECO:0007669"/>
    <property type="project" value="TreeGrafter"/>
</dbReference>
<dbReference type="EMBL" id="JAVXUP010002525">
    <property type="protein sequence ID" value="KAK3002841.1"/>
    <property type="molecule type" value="Genomic_DNA"/>
</dbReference>
<organism evidence="5 6">
    <name type="scientific">Escallonia herrerae</name>
    <dbReference type="NCBI Taxonomy" id="1293975"/>
    <lineage>
        <taxon>Eukaryota</taxon>
        <taxon>Viridiplantae</taxon>
        <taxon>Streptophyta</taxon>
        <taxon>Embryophyta</taxon>
        <taxon>Tracheophyta</taxon>
        <taxon>Spermatophyta</taxon>
        <taxon>Magnoliopsida</taxon>
        <taxon>eudicotyledons</taxon>
        <taxon>Gunneridae</taxon>
        <taxon>Pentapetalae</taxon>
        <taxon>asterids</taxon>
        <taxon>campanulids</taxon>
        <taxon>Escalloniales</taxon>
        <taxon>Escalloniaceae</taxon>
        <taxon>Escallonia</taxon>
    </lineage>
</organism>
<name>A0AA88V6K5_9ASTE</name>
<dbReference type="InterPro" id="IPR001360">
    <property type="entry name" value="Glyco_hydro_1"/>
</dbReference>
<keyword evidence="2" id="KW-0378">Hydrolase</keyword>
<evidence type="ECO:0008006" key="7">
    <source>
        <dbReference type="Google" id="ProtNLM"/>
    </source>
</evidence>
<evidence type="ECO:0000313" key="6">
    <source>
        <dbReference type="Proteomes" id="UP001188597"/>
    </source>
</evidence>
<comment type="caution">
    <text evidence="5">The sequence shown here is derived from an EMBL/GenBank/DDBJ whole genome shotgun (WGS) entry which is preliminary data.</text>
</comment>
<dbReference type="InterPro" id="IPR017853">
    <property type="entry name" value="GH"/>
</dbReference>
<dbReference type="PANTHER" id="PTHR10353">
    <property type="entry name" value="GLYCOSYL HYDROLASE"/>
    <property type="match status" value="1"/>
</dbReference>
<keyword evidence="6" id="KW-1185">Reference proteome</keyword>
<dbReference type="SUPFAM" id="SSF51445">
    <property type="entry name" value="(Trans)glycosidases"/>
    <property type="match status" value="1"/>
</dbReference>
<keyword evidence="3" id="KW-0326">Glycosidase</keyword>
<gene>
    <name evidence="5" type="ORF">RJ639_019004</name>
</gene>
<proteinExistence type="inferred from homology"/>
<comment type="similarity">
    <text evidence="1 4">Belongs to the glycosyl hydrolase 1 family.</text>
</comment>
<reference evidence="5" key="1">
    <citation type="submission" date="2022-12" db="EMBL/GenBank/DDBJ databases">
        <title>Draft genome assemblies for two species of Escallonia (Escalloniales).</title>
        <authorList>
            <person name="Chanderbali A."/>
            <person name="Dervinis C."/>
            <person name="Anghel I."/>
            <person name="Soltis D."/>
            <person name="Soltis P."/>
            <person name="Zapata F."/>
        </authorList>
    </citation>
    <scope>NUCLEOTIDE SEQUENCE</scope>
    <source>
        <strain evidence="5">UCBG64.0493</strain>
        <tissue evidence="5">Leaf</tissue>
    </source>
</reference>
<evidence type="ECO:0000256" key="4">
    <source>
        <dbReference type="RuleBase" id="RU003690"/>
    </source>
</evidence>
<dbReference type="Pfam" id="PF00232">
    <property type="entry name" value="Glyco_hydro_1"/>
    <property type="match status" value="1"/>
</dbReference>
<dbReference type="PANTHER" id="PTHR10353:SF137">
    <property type="entry name" value="MYROSINASE 3-RELATED"/>
    <property type="match status" value="1"/>
</dbReference>
<evidence type="ECO:0000313" key="5">
    <source>
        <dbReference type="EMBL" id="KAK3002841.1"/>
    </source>
</evidence>
<dbReference type="Gene3D" id="3.20.20.80">
    <property type="entry name" value="Glycosidases"/>
    <property type="match status" value="1"/>
</dbReference>
<evidence type="ECO:0000256" key="3">
    <source>
        <dbReference type="ARBA" id="ARBA00023295"/>
    </source>
</evidence>
<protein>
    <recommendedName>
        <fullName evidence="7">Beta-glucosidase</fullName>
    </recommendedName>
</protein>
<dbReference type="Proteomes" id="UP001188597">
    <property type="component" value="Unassembled WGS sequence"/>
</dbReference>
<dbReference type="GO" id="GO:0005975">
    <property type="term" value="P:carbohydrate metabolic process"/>
    <property type="evidence" value="ECO:0007669"/>
    <property type="project" value="InterPro"/>
</dbReference>
<sequence>MAAIANVRRYLHPITYGEYPSNMRSIVKTRLPSFSLFQKLKLAGYFDFLGVNYYTAYWALNQKSDPKKVIYTTHSQVDLEGSKNSSNVRKEIIVYLRTHKKIAEQQRKKVEA</sequence>
<dbReference type="AlphaFoldDB" id="A0AA88V6K5"/>